<dbReference type="AlphaFoldDB" id="A0AAE1DMY0"/>
<sequence>MLEDNQGSRGSALVEKSCGCGRMTTTAFEPDPLNTSTSADLELASLNFSDYPETGSVRADMNYPQSLNATDAMNRKDRDHLDTQTVPSGASEKPDMWYWRVGLFAGGGAGICCAGVVCNIIAIIVLLNFRKKSSAPFLLVCLACLESLFLLSYLFLENIALLSWGGLITSGYVDNMKRTYSVLYPLPHIFHTCLAYLEVVITLERCVVVAWPLRARDLCSLKSARIALACVMVYSVVYHIPTYAAFTYRQVWQNGSGTWEHDFIRTEFGNSLFYNTIFIKWMHLIFNFGVPSLLLLVFNTLLVLALRRSAFSGSTVDESRAAREKRLTVMVSFMTTIFLVVQLMEGIALAMLAGLSEYEEAPIAVNRFSAVADTLMLLNSATNFAIYCATGRLFRETFLRLFCSSCSWRTRCRGNTRGSAPENRKEREHRKTATAPNTQMTQVSTARNSTQPQAAPYATVTQVSSPINSTRPETEAAANTQVIQVSTRPEAPPNSQMTQVSTQMNSKRPEAAPNTQVTQVSTQINSTRSETEAAPNTQVTQLSSPMNSTRPEAAPNTQVIQVSTQMNSTRPEAAPNSQVTQVSTAMNSSRPETEAAANTQVTQVSTQMNSTRLETEAAPNTQVTQLSSPMNSTRPEAAPNTQVTQVSTQMNSTGPEAAPNTQVTQVSTQMNSTQPETEAAPHTQVTQVSTQINSTRPKTEAAPNTQVTQLSSPMNSTRAEAAPNTQETQVSTQMNSTGPEAAPNTQVTQVSTQVNSKRPETEAALNTQVTQVSTQMNSTGPEAAPNTQVTQVSNQINSKRPEAAPNTRVTQVSTHMNSTRPETEAAPNTQVTQVSTAMSSTRPEAASTRHRSVEGLNKTSQSISP</sequence>
<proteinExistence type="predicted"/>
<feature type="transmembrane region" description="Helical" evidence="6">
    <location>
        <begin position="281"/>
        <end position="306"/>
    </location>
</feature>
<dbReference type="GO" id="GO:0016020">
    <property type="term" value="C:membrane"/>
    <property type="evidence" value="ECO:0007669"/>
    <property type="project" value="UniProtKB-SubCell"/>
</dbReference>
<evidence type="ECO:0000256" key="1">
    <source>
        <dbReference type="ARBA" id="ARBA00004370"/>
    </source>
</evidence>
<name>A0AAE1DMY0_9GAST</name>
<keyword evidence="9" id="KW-1185">Reference proteome</keyword>
<evidence type="ECO:0000313" key="8">
    <source>
        <dbReference type="EMBL" id="KAK3775785.1"/>
    </source>
</evidence>
<feature type="transmembrane region" description="Helical" evidence="6">
    <location>
        <begin position="225"/>
        <end position="246"/>
    </location>
</feature>
<feature type="compositionally biased region" description="Basic and acidic residues" evidence="5">
    <location>
        <begin position="422"/>
        <end position="431"/>
    </location>
</feature>
<dbReference type="EMBL" id="JAWDGP010003273">
    <property type="protein sequence ID" value="KAK3775785.1"/>
    <property type="molecule type" value="Genomic_DNA"/>
</dbReference>
<accession>A0AAE1DMY0</accession>
<keyword evidence="4 6" id="KW-0472">Membrane</keyword>
<keyword evidence="2 6" id="KW-0812">Transmembrane</keyword>
<evidence type="ECO:0000256" key="2">
    <source>
        <dbReference type="ARBA" id="ARBA00022692"/>
    </source>
</evidence>
<feature type="region of interest" description="Disordered" evidence="5">
    <location>
        <begin position="613"/>
        <end position="641"/>
    </location>
</feature>
<dbReference type="Pfam" id="PF10324">
    <property type="entry name" value="7TM_GPCR_Srw"/>
    <property type="match status" value="1"/>
</dbReference>
<dbReference type="Gene3D" id="1.20.1070.10">
    <property type="entry name" value="Rhodopsin 7-helix transmembrane proteins"/>
    <property type="match status" value="1"/>
</dbReference>
<dbReference type="CDD" id="cd14978">
    <property type="entry name" value="7tmA_FMRFamide_R-like"/>
    <property type="match status" value="1"/>
</dbReference>
<evidence type="ECO:0000256" key="4">
    <source>
        <dbReference type="ARBA" id="ARBA00023136"/>
    </source>
</evidence>
<reference evidence="8" key="1">
    <citation type="journal article" date="2023" name="G3 (Bethesda)">
        <title>A reference genome for the long-term kleptoplast-retaining sea slug Elysia crispata morphotype clarki.</title>
        <authorList>
            <person name="Eastman K.E."/>
            <person name="Pendleton A.L."/>
            <person name="Shaikh M.A."/>
            <person name="Suttiyut T."/>
            <person name="Ogas R."/>
            <person name="Tomko P."/>
            <person name="Gavelis G."/>
            <person name="Widhalm J.R."/>
            <person name="Wisecaver J.H."/>
        </authorList>
    </citation>
    <scope>NUCLEOTIDE SEQUENCE</scope>
    <source>
        <strain evidence="8">ECLA1</strain>
    </source>
</reference>
<dbReference type="InterPro" id="IPR017452">
    <property type="entry name" value="GPCR_Rhodpsn_7TM"/>
</dbReference>
<feature type="region of interest" description="Disordered" evidence="5">
    <location>
        <begin position="669"/>
        <end position="746"/>
    </location>
</feature>
<dbReference type="InterPro" id="IPR052954">
    <property type="entry name" value="GPCR-Ligand_Int"/>
</dbReference>
<feature type="transmembrane region" description="Helical" evidence="6">
    <location>
        <begin position="137"/>
        <end position="156"/>
    </location>
</feature>
<evidence type="ECO:0000313" key="9">
    <source>
        <dbReference type="Proteomes" id="UP001283361"/>
    </source>
</evidence>
<dbReference type="InterPro" id="IPR019427">
    <property type="entry name" value="7TM_GPCR_serpentine_rcpt_Srw"/>
</dbReference>
<comment type="subcellular location">
    <subcellularLocation>
        <location evidence="1">Membrane</location>
    </subcellularLocation>
</comment>
<keyword evidence="3 6" id="KW-1133">Transmembrane helix</keyword>
<feature type="compositionally biased region" description="Polar residues" evidence="5">
    <location>
        <begin position="683"/>
        <end position="746"/>
    </location>
</feature>
<dbReference type="Proteomes" id="UP001283361">
    <property type="component" value="Unassembled WGS sequence"/>
</dbReference>
<comment type="caution">
    <text evidence="8">The sequence shown here is derived from an EMBL/GenBank/DDBJ whole genome shotgun (WGS) entry which is preliminary data.</text>
</comment>
<evidence type="ECO:0000256" key="5">
    <source>
        <dbReference type="SAM" id="MobiDB-lite"/>
    </source>
</evidence>
<feature type="domain" description="G-protein coupled receptors family 1 profile" evidence="7">
    <location>
        <begin position="118"/>
        <end position="387"/>
    </location>
</feature>
<organism evidence="8 9">
    <name type="scientific">Elysia crispata</name>
    <name type="common">lettuce slug</name>
    <dbReference type="NCBI Taxonomy" id="231223"/>
    <lineage>
        <taxon>Eukaryota</taxon>
        <taxon>Metazoa</taxon>
        <taxon>Spiralia</taxon>
        <taxon>Lophotrochozoa</taxon>
        <taxon>Mollusca</taxon>
        <taxon>Gastropoda</taxon>
        <taxon>Heterobranchia</taxon>
        <taxon>Euthyneura</taxon>
        <taxon>Panpulmonata</taxon>
        <taxon>Sacoglossa</taxon>
        <taxon>Placobranchoidea</taxon>
        <taxon>Plakobranchidae</taxon>
        <taxon>Elysia</taxon>
    </lineage>
</organism>
<dbReference type="PANTHER" id="PTHR46641">
    <property type="entry name" value="FMRFAMIDE RECEPTOR-RELATED"/>
    <property type="match status" value="1"/>
</dbReference>
<feature type="transmembrane region" description="Helical" evidence="6">
    <location>
        <begin position="97"/>
        <end position="125"/>
    </location>
</feature>
<dbReference type="GO" id="GO:0008528">
    <property type="term" value="F:G protein-coupled peptide receptor activity"/>
    <property type="evidence" value="ECO:0007669"/>
    <property type="project" value="InterPro"/>
</dbReference>
<feature type="compositionally biased region" description="Polar residues" evidence="5">
    <location>
        <begin position="513"/>
        <end position="552"/>
    </location>
</feature>
<feature type="compositionally biased region" description="Polar residues" evidence="5">
    <location>
        <begin position="434"/>
        <end position="506"/>
    </location>
</feature>
<evidence type="ECO:0000256" key="6">
    <source>
        <dbReference type="SAM" id="Phobius"/>
    </source>
</evidence>
<dbReference type="PANTHER" id="PTHR46641:SF2">
    <property type="entry name" value="FMRFAMIDE RECEPTOR"/>
    <property type="match status" value="1"/>
</dbReference>
<gene>
    <name evidence="8" type="ORF">RRG08_047973</name>
</gene>
<feature type="region of interest" description="Disordered" evidence="5">
    <location>
        <begin position="812"/>
        <end position="865"/>
    </location>
</feature>
<feature type="compositionally biased region" description="Polar residues" evidence="5">
    <location>
        <begin position="812"/>
        <end position="842"/>
    </location>
</feature>
<feature type="region of interest" description="Disordered" evidence="5">
    <location>
        <begin position="412"/>
        <end position="552"/>
    </location>
</feature>
<protein>
    <recommendedName>
        <fullName evidence="7">G-protein coupled receptors family 1 profile domain-containing protein</fullName>
    </recommendedName>
</protein>
<evidence type="ECO:0000256" key="3">
    <source>
        <dbReference type="ARBA" id="ARBA00022989"/>
    </source>
</evidence>
<evidence type="ECO:0000259" key="7">
    <source>
        <dbReference type="PROSITE" id="PS50262"/>
    </source>
</evidence>
<dbReference type="PROSITE" id="PS50262">
    <property type="entry name" value="G_PROTEIN_RECEP_F1_2"/>
    <property type="match status" value="1"/>
</dbReference>
<feature type="transmembrane region" description="Helical" evidence="6">
    <location>
        <begin position="189"/>
        <end position="213"/>
    </location>
</feature>
<dbReference type="SUPFAM" id="SSF81321">
    <property type="entry name" value="Family A G protein-coupled receptor-like"/>
    <property type="match status" value="1"/>
</dbReference>
<feature type="transmembrane region" description="Helical" evidence="6">
    <location>
        <begin position="327"/>
        <end position="355"/>
    </location>
</feature>